<organism evidence="2 3">
    <name type="scientific">Trichormus variabilis SAG 1403-4b</name>
    <dbReference type="NCBI Taxonomy" id="447716"/>
    <lineage>
        <taxon>Bacteria</taxon>
        <taxon>Bacillati</taxon>
        <taxon>Cyanobacteriota</taxon>
        <taxon>Cyanophyceae</taxon>
        <taxon>Nostocales</taxon>
        <taxon>Nostocaceae</taxon>
        <taxon>Trichormus</taxon>
    </lineage>
</organism>
<name>A0A433UWS8_ANAVA</name>
<dbReference type="Proteomes" id="UP000276103">
    <property type="component" value="Unassembled WGS sequence"/>
</dbReference>
<keyword evidence="1" id="KW-0812">Transmembrane</keyword>
<evidence type="ECO:0000256" key="1">
    <source>
        <dbReference type="SAM" id="Phobius"/>
    </source>
</evidence>
<dbReference type="PANTHER" id="PTHR35550">
    <property type="match status" value="1"/>
</dbReference>
<keyword evidence="1" id="KW-0472">Membrane</keyword>
<evidence type="ECO:0008006" key="4">
    <source>
        <dbReference type="Google" id="ProtNLM"/>
    </source>
</evidence>
<proteinExistence type="predicted"/>
<dbReference type="PANTHER" id="PTHR35550:SF2">
    <property type="entry name" value="OS05G0401200 PROTEIN"/>
    <property type="match status" value="1"/>
</dbReference>
<sequence>MVDLRQGYNDSLLTTKIEDSCLLTKQEIKIVISSSVPNTTATVELKPSYNIPVVLVLAAIPLLLVQPWVGGVFAIFGLFLMFQAVTLRLQFTATDFDIYRGEKLIRRFPYQEWQNWRIFWNGFPILFYFKEVNSIHFLPILFDPKALKSCLEQRCPRI</sequence>
<accession>A0A433UWS8</accession>
<evidence type="ECO:0000313" key="3">
    <source>
        <dbReference type="Proteomes" id="UP000276103"/>
    </source>
</evidence>
<reference evidence="2 3" key="1">
    <citation type="journal article" date="2019" name="Genome Biol. Evol.">
        <title>Day and night: Metabolic profiles and evolutionary relationships of six axenic non-marine cyanobacteria.</title>
        <authorList>
            <person name="Will S.E."/>
            <person name="Henke P."/>
            <person name="Boedeker C."/>
            <person name="Huang S."/>
            <person name="Brinkmann H."/>
            <person name="Rohde M."/>
            <person name="Jarek M."/>
            <person name="Friedl T."/>
            <person name="Seufert S."/>
            <person name="Schumacher M."/>
            <person name="Overmann J."/>
            <person name="Neumann-Schaal M."/>
            <person name="Petersen J."/>
        </authorList>
    </citation>
    <scope>NUCLEOTIDE SEQUENCE [LARGE SCALE GENOMIC DNA]</scope>
    <source>
        <strain evidence="2 3">SAG 1403-4b</strain>
    </source>
</reference>
<feature type="transmembrane region" description="Helical" evidence="1">
    <location>
        <begin position="53"/>
        <end position="82"/>
    </location>
</feature>
<protein>
    <recommendedName>
        <fullName evidence="4">Glycerol dehydrogenase</fullName>
    </recommendedName>
</protein>
<comment type="caution">
    <text evidence="2">The sequence shown here is derived from an EMBL/GenBank/DDBJ whole genome shotgun (WGS) entry which is preliminary data.</text>
</comment>
<keyword evidence="3" id="KW-1185">Reference proteome</keyword>
<dbReference type="InterPro" id="IPR021467">
    <property type="entry name" value="DUF3119"/>
</dbReference>
<dbReference type="EMBL" id="RSCM01000003">
    <property type="protein sequence ID" value="RUS98247.1"/>
    <property type="molecule type" value="Genomic_DNA"/>
</dbReference>
<evidence type="ECO:0000313" key="2">
    <source>
        <dbReference type="EMBL" id="RUS98247.1"/>
    </source>
</evidence>
<dbReference type="AlphaFoldDB" id="A0A433UWS8"/>
<dbReference type="Pfam" id="PF11317">
    <property type="entry name" value="DUF3119"/>
    <property type="match status" value="1"/>
</dbReference>
<gene>
    <name evidence="2" type="ORF">DSM107003_13350</name>
</gene>
<keyword evidence="1" id="KW-1133">Transmembrane helix</keyword>